<evidence type="ECO:0000256" key="2">
    <source>
        <dbReference type="ARBA" id="ARBA00022741"/>
    </source>
</evidence>
<dbReference type="GeneID" id="26522718"/>
<dbReference type="GO" id="GO:0034605">
    <property type="term" value="P:cellular response to heat"/>
    <property type="evidence" value="ECO:0007669"/>
    <property type="project" value="TreeGrafter"/>
</dbReference>
<evidence type="ECO:0000313" key="8">
    <source>
        <dbReference type="EMBL" id="BAT70283.1"/>
    </source>
</evidence>
<evidence type="ECO:0000313" key="7">
    <source>
        <dbReference type="EMBL" id="BAT70247.1"/>
    </source>
</evidence>
<dbReference type="GO" id="GO:0006508">
    <property type="term" value="P:proteolysis"/>
    <property type="evidence" value="ECO:0007669"/>
    <property type="project" value="UniProtKB-KW"/>
</dbReference>
<proteinExistence type="predicted"/>
<dbReference type="GO" id="GO:0005737">
    <property type="term" value="C:cytoplasm"/>
    <property type="evidence" value="ECO:0007669"/>
    <property type="project" value="TreeGrafter"/>
</dbReference>
<dbReference type="AlphaFoldDB" id="A0A0S3QPH6"/>
<evidence type="ECO:0000259" key="5">
    <source>
        <dbReference type="SMART" id="SM00382"/>
    </source>
</evidence>
<dbReference type="Pfam" id="PF10431">
    <property type="entry name" value="ClpB_D2-small"/>
    <property type="match status" value="1"/>
</dbReference>
<dbReference type="Pfam" id="PF07724">
    <property type="entry name" value="AAA_2"/>
    <property type="match status" value="1"/>
</dbReference>
<dbReference type="InterPro" id="IPR003959">
    <property type="entry name" value="ATPase_AAA_core"/>
</dbReference>
<dbReference type="InterPro" id="IPR019489">
    <property type="entry name" value="Clp_ATPase_C"/>
</dbReference>
<dbReference type="InterPro" id="IPR027417">
    <property type="entry name" value="P-loop_NTPase"/>
</dbReference>
<dbReference type="GO" id="GO:0008233">
    <property type="term" value="F:peptidase activity"/>
    <property type="evidence" value="ECO:0007669"/>
    <property type="project" value="UniProtKB-KW"/>
</dbReference>
<dbReference type="InterPro" id="IPR041546">
    <property type="entry name" value="ClpA/ClpB_AAA_lid"/>
</dbReference>
<evidence type="ECO:0000256" key="1">
    <source>
        <dbReference type="ARBA" id="ARBA00022737"/>
    </source>
</evidence>
<feature type="domain" description="AAA+ ATPase" evidence="5">
    <location>
        <begin position="577"/>
        <end position="750"/>
    </location>
</feature>
<name>A0A0S3QPH6_9STRA</name>
<accession>A0A0S3QPH6</accession>
<gene>
    <name evidence="7" type="primary">clpC_1</name>
    <name evidence="8" type="synonym">clpC_2</name>
</gene>
<dbReference type="PRINTS" id="PR00300">
    <property type="entry name" value="CLPPROTEASEA"/>
</dbReference>
<dbReference type="InterPro" id="IPR003593">
    <property type="entry name" value="AAA+_ATPase"/>
</dbReference>
<dbReference type="EMBL" id="LC028895">
    <property type="protein sequence ID" value="BAT70247.1"/>
    <property type="molecule type" value="Genomic_DNA"/>
</dbReference>
<dbReference type="Pfam" id="PF17871">
    <property type="entry name" value="AAA_lid_9"/>
    <property type="match status" value="1"/>
</dbReference>
<dbReference type="InterPro" id="IPR001270">
    <property type="entry name" value="ClpA/B"/>
</dbReference>
<dbReference type="GeneID" id="26522706"/>
<evidence type="ECO:0000259" key="6">
    <source>
        <dbReference type="SMART" id="SM01086"/>
    </source>
</evidence>
<dbReference type="GO" id="GO:0005524">
    <property type="term" value="F:ATP binding"/>
    <property type="evidence" value="ECO:0007669"/>
    <property type="project" value="UniProtKB-KW"/>
</dbReference>
<dbReference type="InterPro" id="IPR036628">
    <property type="entry name" value="Clp_N_dom_sf"/>
</dbReference>
<dbReference type="SUPFAM" id="SSF52540">
    <property type="entry name" value="P-loop containing nucleoside triphosphate hydrolases"/>
    <property type="match status" value="2"/>
</dbReference>
<dbReference type="EMBL" id="LC028895">
    <property type="protein sequence ID" value="BAT70283.1"/>
    <property type="molecule type" value="Genomic_DNA"/>
</dbReference>
<keyword evidence="7" id="KW-0645">Protease</keyword>
<reference evidence="7" key="1">
    <citation type="submission" date="2015-02" db="EMBL/GenBank/DDBJ databases">
        <title>A plastid genome of a nonphotosynthetic diatom.</title>
        <authorList>
            <person name="Kamikawa R."/>
            <person name="Inagaki Y."/>
        </authorList>
    </citation>
    <scope>NUCLEOTIDE SEQUENCE</scope>
    <source>
        <strain evidence="7">IriIs04</strain>
    </source>
</reference>
<dbReference type="SUPFAM" id="SSF81923">
    <property type="entry name" value="Double Clp-N motif"/>
    <property type="match status" value="1"/>
</dbReference>
<keyword evidence="7" id="KW-0378">Hydrolase</keyword>
<dbReference type="PROSITE" id="PS00871">
    <property type="entry name" value="CLPAB_2"/>
    <property type="match status" value="1"/>
</dbReference>
<dbReference type="SMART" id="SM01086">
    <property type="entry name" value="ClpB_D2-small"/>
    <property type="match status" value="1"/>
</dbReference>
<dbReference type="GO" id="GO:0016887">
    <property type="term" value="F:ATP hydrolysis activity"/>
    <property type="evidence" value="ECO:0007669"/>
    <property type="project" value="InterPro"/>
</dbReference>
<dbReference type="Gene3D" id="1.10.8.60">
    <property type="match status" value="2"/>
</dbReference>
<dbReference type="InterPro" id="IPR028299">
    <property type="entry name" value="ClpA/B_CS2"/>
</dbReference>
<dbReference type="FunFam" id="3.40.50.300:FF:000025">
    <property type="entry name" value="ATP-dependent Clp protease subunit"/>
    <property type="match status" value="1"/>
</dbReference>
<geneLocation type="plastid" evidence="7"/>
<dbReference type="RefSeq" id="YP_009193322.1">
    <property type="nucleotide sequence ID" value="NC_028737.1"/>
</dbReference>
<organism evidence="7">
    <name type="scientific">Nitzschia sp. IriIs04</name>
    <dbReference type="NCBI Taxonomy" id="1444690"/>
    <lineage>
        <taxon>Eukaryota</taxon>
        <taxon>Sar</taxon>
        <taxon>Stramenopiles</taxon>
        <taxon>Ochrophyta</taxon>
        <taxon>Bacillariophyta</taxon>
        <taxon>Bacillariophyceae</taxon>
        <taxon>Bacillariophycidae</taxon>
        <taxon>Bacillariales</taxon>
        <taxon>Bacillariaceae</taxon>
        <taxon>Nitzschia</taxon>
    </lineage>
</organism>
<evidence type="ECO:0000256" key="3">
    <source>
        <dbReference type="ARBA" id="ARBA00022840"/>
    </source>
</evidence>
<keyword evidence="3 7" id="KW-0067">ATP-binding</keyword>
<dbReference type="Gene3D" id="1.10.1780.10">
    <property type="entry name" value="Clp, N-terminal domain"/>
    <property type="match status" value="1"/>
</dbReference>
<protein>
    <submittedName>
        <fullName evidence="7">ATP-dependent clp protease ATP-binding subunit</fullName>
    </submittedName>
</protein>
<feature type="domain" description="Clp ATPase C-terminal" evidence="6">
    <location>
        <begin position="749"/>
        <end position="840"/>
    </location>
</feature>
<dbReference type="InterPro" id="IPR050130">
    <property type="entry name" value="ClpA_ClpB"/>
</dbReference>
<sequence>MFRNYNEAALRCILYAQEEATYTKKKHIGALEIIIGILKQVDEPLPRFLRRNYKFTIQKVEKLLNAYRTDCDRGSIFLEKVKIIISTDLVKNFVTKFSVFSEFSLYAAEAERKRFGHRKIGLEHLFLGLLQRKNPELLNFLQIFNVNEKALKEFIFEEMIDMPTGEILVNPHKLVEINLKYFDQVMGEINSPLPSMSENYTRLAYTEHFNNIMGRQAEVDEMMEILLKKHNNCPILVGPKGIGKNSVVQSFANQIALKEVPDLLKGKIILRPDLNFLQANCRTRGEYESRLRSYLADSRADTNILLYLASIERMIGTNDSSYEGLISDMSTSLILRTILLHETFCFIGSTTKRNFNQYIKRDTEFRNSIRPIYLNELSVKATYQILKTLKYPYQSFHLVEFSPSSIFTAIEYSQKFIKNKYFPTKALEILDEAAAYVKFKKSKVPAALKKLIDEKIYLTTILKKEYNNNLLSKNYLVNLKRKLQLITSRIRVLKNSYFKEKNKKAENIEWVTDSDIREVMSRLLDTPLTNSDSDDSAKFLKMEEIIHTKIIGQETAVEAVSRAIRRARVGFSGQKRPIASFIFAGPTGVGKTELTKVLSEYMFDNSKSMIRLDMSEYMEKHTIAKLIGSPPGYIGHNEGGQLTEAVSAKPYSIVLFDEVEKAHPEVFNLLLQILDDGRLTDSQGQIVSFVNTVIILTTNLGAKEADLQKSKNTNLTVEQIEKVVKKQLRGFFKPEFINRIDEIIVFRSLTYKDLSKICYLMVKELKKSFLEQKVILKVDAASHTFLTKHGFDPVYGARPLRRSITRYLIDPLSELFLGNGEMKNAKIVVSALPNAKKLNISVETTINNRETKKKKPLGFKPKIIKRFFKKCNTSKKPNIYSNKQSPLIIRLLTLLRSNLKTTRLEKEILIDFLSQKDLANQINIKKYFDYYNY</sequence>
<dbReference type="RefSeq" id="YP_009193358.1">
    <property type="nucleotide sequence ID" value="NC_028737.1"/>
</dbReference>
<dbReference type="Gene3D" id="4.10.860.10">
    <property type="entry name" value="UVR domain"/>
    <property type="match status" value="1"/>
</dbReference>
<keyword evidence="2" id="KW-0547">Nucleotide-binding</keyword>
<keyword evidence="7" id="KW-0934">Plastid</keyword>
<keyword evidence="4" id="KW-0143">Chaperone</keyword>
<feature type="domain" description="AAA+ ATPase" evidence="5">
    <location>
        <begin position="230"/>
        <end position="376"/>
    </location>
</feature>
<dbReference type="SMART" id="SM00382">
    <property type="entry name" value="AAA"/>
    <property type="match status" value="2"/>
</dbReference>
<dbReference type="PANTHER" id="PTHR11638">
    <property type="entry name" value="ATP-DEPENDENT CLP PROTEASE"/>
    <property type="match status" value="1"/>
</dbReference>
<dbReference type="PANTHER" id="PTHR11638:SF18">
    <property type="entry name" value="HEAT SHOCK PROTEIN 104"/>
    <property type="match status" value="1"/>
</dbReference>
<dbReference type="Gene3D" id="3.40.50.300">
    <property type="entry name" value="P-loop containing nucleotide triphosphate hydrolases"/>
    <property type="match status" value="2"/>
</dbReference>
<evidence type="ECO:0000256" key="4">
    <source>
        <dbReference type="ARBA" id="ARBA00023186"/>
    </source>
</evidence>
<keyword evidence="1" id="KW-0677">Repeat</keyword>
<dbReference type="CDD" id="cd19499">
    <property type="entry name" value="RecA-like_ClpB_Hsp104-like"/>
    <property type="match status" value="1"/>
</dbReference>